<keyword evidence="3" id="KW-1185">Reference proteome</keyword>
<reference evidence="2 3" key="1">
    <citation type="journal article" date="2019" name="Commun. Biol.">
        <title>The bagworm genome reveals a unique fibroin gene that provides high tensile strength.</title>
        <authorList>
            <person name="Kono N."/>
            <person name="Nakamura H."/>
            <person name="Ohtoshi R."/>
            <person name="Tomita M."/>
            <person name="Numata K."/>
            <person name="Arakawa K."/>
        </authorList>
    </citation>
    <scope>NUCLEOTIDE SEQUENCE [LARGE SCALE GENOMIC DNA]</scope>
</reference>
<evidence type="ECO:0000256" key="1">
    <source>
        <dbReference type="SAM" id="MobiDB-lite"/>
    </source>
</evidence>
<feature type="region of interest" description="Disordered" evidence="1">
    <location>
        <begin position="36"/>
        <end position="56"/>
    </location>
</feature>
<accession>A0A4C1XW47</accession>
<proteinExistence type="predicted"/>
<gene>
    <name evidence="2" type="ORF">EVAR_43793_1</name>
</gene>
<evidence type="ECO:0000313" key="3">
    <source>
        <dbReference type="Proteomes" id="UP000299102"/>
    </source>
</evidence>
<comment type="caution">
    <text evidence="2">The sequence shown here is derived from an EMBL/GenBank/DDBJ whole genome shotgun (WGS) entry which is preliminary data.</text>
</comment>
<dbReference type="EMBL" id="BGZK01000979">
    <property type="protein sequence ID" value="GBP67282.1"/>
    <property type="molecule type" value="Genomic_DNA"/>
</dbReference>
<dbReference type="Proteomes" id="UP000299102">
    <property type="component" value="Unassembled WGS sequence"/>
</dbReference>
<dbReference type="AlphaFoldDB" id="A0A4C1XW47"/>
<sequence>MTVVTTVMMSSEIDSIPRYRRVISFDLKNPLVDSPESDYEHGAQRRRSSQGIRLHAPSGRGAEQRLGYFQIFTSDSKYLYTYRLRYTERARVCFAQLTVIAEVVVSKRRLAWEVMGTGNLNSERLKSPIAVLTRTTRAVPSLARNNFPTLPKGQSRGRVFSLFISTRVPTPIELEEVFHF</sequence>
<name>A0A4C1XW47_EUMVA</name>
<evidence type="ECO:0000313" key="2">
    <source>
        <dbReference type="EMBL" id="GBP67282.1"/>
    </source>
</evidence>
<organism evidence="2 3">
    <name type="scientific">Eumeta variegata</name>
    <name type="common">Bagworm moth</name>
    <name type="synonym">Eumeta japonica</name>
    <dbReference type="NCBI Taxonomy" id="151549"/>
    <lineage>
        <taxon>Eukaryota</taxon>
        <taxon>Metazoa</taxon>
        <taxon>Ecdysozoa</taxon>
        <taxon>Arthropoda</taxon>
        <taxon>Hexapoda</taxon>
        <taxon>Insecta</taxon>
        <taxon>Pterygota</taxon>
        <taxon>Neoptera</taxon>
        <taxon>Endopterygota</taxon>
        <taxon>Lepidoptera</taxon>
        <taxon>Glossata</taxon>
        <taxon>Ditrysia</taxon>
        <taxon>Tineoidea</taxon>
        <taxon>Psychidae</taxon>
        <taxon>Oiketicinae</taxon>
        <taxon>Eumeta</taxon>
    </lineage>
</organism>
<protein>
    <submittedName>
        <fullName evidence="2">Uncharacterized protein</fullName>
    </submittedName>
</protein>